<dbReference type="GO" id="GO:0051920">
    <property type="term" value="F:peroxiredoxin activity"/>
    <property type="evidence" value="ECO:0007669"/>
    <property type="project" value="InterPro"/>
</dbReference>
<dbReference type="Pfam" id="PF02627">
    <property type="entry name" value="CMD"/>
    <property type="match status" value="1"/>
</dbReference>
<dbReference type="Proteomes" id="UP001284654">
    <property type="component" value="Unassembled WGS sequence"/>
</dbReference>
<accession>A0AAW8YZK9</accession>
<dbReference type="InterPro" id="IPR004675">
    <property type="entry name" value="AhpD_core"/>
</dbReference>
<reference evidence="2" key="1">
    <citation type="submission" date="2023-10" db="EMBL/GenBank/DDBJ databases">
        <authorList>
            <person name="Sykes E.M.E."/>
            <person name="Khan I.U.H."/>
            <person name="Kumar A."/>
        </authorList>
    </citation>
    <scope>NUCLEOTIDE SEQUENCE</scope>
    <source>
        <strain evidence="2">IK5</strain>
    </source>
</reference>
<evidence type="ECO:0000313" key="3">
    <source>
        <dbReference type="Proteomes" id="UP001284654"/>
    </source>
</evidence>
<name>A0AAW8YZK9_9GAMM</name>
<proteinExistence type="predicted"/>
<dbReference type="InterPro" id="IPR029032">
    <property type="entry name" value="AhpD-like"/>
</dbReference>
<protein>
    <submittedName>
        <fullName evidence="2">Carboxymuconolactone decarboxylase family protein</fullName>
    </submittedName>
</protein>
<dbReference type="RefSeq" id="WP_248103622.1">
    <property type="nucleotide sequence ID" value="NZ_JAWJYY010000001.1"/>
</dbReference>
<feature type="domain" description="Carboxymuconolactone decarboxylase-like" evidence="1">
    <location>
        <begin position="56"/>
        <end position="126"/>
    </location>
</feature>
<dbReference type="NCBIfam" id="TIGR00778">
    <property type="entry name" value="ahpD_dom"/>
    <property type="match status" value="1"/>
</dbReference>
<comment type="caution">
    <text evidence="2">The sequence shown here is derived from an EMBL/GenBank/DDBJ whole genome shotgun (WGS) entry which is preliminary data.</text>
</comment>
<dbReference type="EMBL" id="JAWJYY010000001">
    <property type="protein sequence ID" value="MDV4314489.1"/>
    <property type="molecule type" value="Genomic_DNA"/>
</dbReference>
<dbReference type="InterPro" id="IPR003779">
    <property type="entry name" value="CMD-like"/>
</dbReference>
<dbReference type="AlphaFoldDB" id="A0AAW8YZK9"/>
<dbReference type="PANTHER" id="PTHR35446">
    <property type="entry name" value="SI:CH211-175M2.5"/>
    <property type="match status" value="1"/>
</dbReference>
<dbReference type="PANTHER" id="PTHR35446:SF3">
    <property type="entry name" value="CMD DOMAIN-CONTAINING PROTEIN"/>
    <property type="match status" value="1"/>
</dbReference>
<organism evidence="2 3">
    <name type="scientific">Acinetobacter indicus</name>
    <dbReference type="NCBI Taxonomy" id="756892"/>
    <lineage>
        <taxon>Bacteria</taxon>
        <taxon>Pseudomonadati</taxon>
        <taxon>Pseudomonadota</taxon>
        <taxon>Gammaproteobacteria</taxon>
        <taxon>Moraxellales</taxon>
        <taxon>Moraxellaceae</taxon>
        <taxon>Acinetobacter</taxon>
    </lineage>
</organism>
<evidence type="ECO:0000313" key="2">
    <source>
        <dbReference type="EMBL" id="MDV4314489.1"/>
    </source>
</evidence>
<dbReference type="Gene3D" id="1.20.1290.10">
    <property type="entry name" value="AhpD-like"/>
    <property type="match status" value="1"/>
</dbReference>
<evidence type="ECO:0000259" key="1">
    <source>
        <dbReference type="Pfam" id="PF02627"/>
    </source>
</evidence>
<dbReference type="SUPFAM" id="SSF69118">
    <property type="entry name" value="AhpD-like"/>
    <property type="match status" value="1"/>
</dbReference>
<sequence length="188" mass="20919">MNSPYLKNLGPINYDSAEGQQKQLLEKALNQVGFIPNMYANMVNVPAILSTYLHGYDAFRSNSGFSPVEQEIIFLAISQVNGCNYCTAAHSMLADKVSGVPKDILNSIRTNQPIQDKKLKALFEVAQDIVTHYGQPSSDIVKAFFDIGYSELQLLNIILATSVKVLSNYTNHAFATEIDTQFSKYRID</sequence>
<gene>
    <name evidence="2" type="ORF">MSG88_01530</name>
</gene>